<evidence type="ECO:0000313" key="4">
    <source>
        <dbReference type="Proteomes" id="UP000182284"/>
    </source>
</evidence>
<dbReference type="Proteomes" id="UP000182284">
    <property type="component" value="Unassembled WGS sequence"/>
</dbReference>
<dbReference type="OrthoDB" id="9809385at2"/>
<evidence type="ECO:0000259" key="2">
    <source>
        <dbReference type="Pfam" id="PF25881"/>
    </source>
</evidence>
<dbReference type="Gene3D" id="2.40.30.170">
    <property type="match status" value="1"/>
</dbReference>
<dbReference type="InterPro" id="IPR059052">
    <property type="entry name" value="HH_YbhG-like"/>
</dbReference>
<dbReference type="EMBL" id="FNBL01000002">
    <property type="protein sequence ID" value="SDF15924.1"/>
    <property type="molecule type" value="Genomic_DNA"/>
</dbReference>
<dbReference type="GO" id="GO:0005886">
    <property type="term" value="C:plasma membrane"/>
    <property type="evidence" value="ECO:0007669"/>
    <property type="project" value="TreeGrafter"/>
</dbReference>
<keyword evidence="1" id="KW-0175">Coiled coil</keyword>
<protein>
    <submittedName>
        <fullName evidence="3">HlyD family secretion protein</fullName>
    </submittedName>
</protein>
<dbReference type="AlphaFoldDB" id="A0A1G7ITP9"/>
<dbReference type="PANTHER" id="PTHR30438:SF2">
    <property type="entry name" value="MEMBRANE PROTEIN"/>
    <property type="match status" value="1"/>
</dbReference>
<dbReference type="Pfam" id="PF25881">
    <property type="entry name" value="HH_YBHG"/>
    <property type="match status" value="1"/>
</dbReference>
<dbReference type="PANTHER" id="PTHR30438">
    <property type="entry name" value="36 KDA ANTIGEN-RELATED"/>
    <property type="match status" value="1"/>
</dbReference>
<accession>A0A1G7ITP9</accession>
<dbReference type="RefSeq" id="WP_074642335.1">
    <property type="nucleotide sequence ID" value="NZ_FNBL01000002.1"/>
</dbReference>
<dbReference type="Gene3D" id="1.10.287.470">
    <property type="entry name" value="Helix hairpin bin"/>
    <property type="match status" value="2"/>
</dbReference>
<gene>
    <name evidence="3" type="ORF">SAMN04488117_102453</name>
</gene>
<sequence>MADLPSWIVAVITAIYPGFTPAPPYVYDGYIEGDYIYAAAAASGRIDQIAVTEGQDVAAGALLFALEDDQAKASLRSAEAQLAQAQAELENLSTGSREAETEVIRASLRQARVAYDIAQTRLDRAKALLAKGATTQAAVDDGQAAVDEAAASVANFEAQLKVAELPARAAQRVAAEAGVEAARAQVDLAHSNLDDRQVRAPQAGRVDKVYFDAGEVAATGVPVVALLPPGDLTALFFVPESERADLQSGDVVQVSCDGCPIDLTAKITRMASDPQYTPPILYTREQRGRLVYRVEADVIEPKGVLPGQPITVDAALAVGK</sequence>
<feature type="coiled-coil region" evidence="1">
    <location>
        <begin position="68"/>
        <end position="128"/>
    </location>
</feature>
<name>A0A1G7ITP9_9RHOB</name>
<proteinExistence type="predicted"/>
<evidence type="ECO:0000313" key="3">
    <source>
        <dbReference type="EMBL" id="SDF15924.1"/>
    </source>
</evidence>
<organism evidence="3 4">
    <name type="scientific">Celeribacter baekdonensis</name>
    <dbReference type="NCBI Taxonomy" id="875171"/>
    <lineage>
        <taxon>Bacteria</taxon>
        <taxon>Pseudomonadati</taxon>
        <taxon>Pseudomonadota</taxon>
        <taxon>Alphaproteobacteria</taxon>
        <taxon>Rhodobacterales</taxon>
        <taxon>Roseobacteraceae</taxon>
        <taxon>Celeribacter</taxon>
    </lineage>
</organism>
<dbReference type="SUPFAM" id="SSF111369">
    <property type="entry name" value="HlyD-like secretion proteins"/>
    <property type="match status" value="3"/>
</dbReference>
<evidence type="ECO:0000256" key="1">
    <source>
        <dbReference type="SAM" id="Coils"/>
    </source>
</evidence>
<feature type="domain" description="YbhG-like alpha-helical hairpin" evidence="2">
    <location>
        <begin position="68"/>
        <end position="195"/>
    </location>
</feature>
<dbReference type="Gene3D" id="2.40.50.100">
    <property type="match status" value="2"/>
</dbReference>
<reference evidence="3 4" key="1">
    <citation type="submission" date="2016-10" db="EMBL/GenBank/DDBJ databases">
        <authorList>
            <person name="de Groot N.N."/>
        </authorList>
    </citation>
    <scope>NUCLEOTIDE SEQUENCE [LARGE SCALE GENOMIC DNA]</scope>
    <source>
        <strain evidence="3 4">DSM 27375</strain>
    </source>
</reference>